<name>A0ABD3B3T5_9GENT</name>
<sequence>MISFADSNVSFSMLHSLKKELDIKLENKRLRNKEIYFRIKATSFTAEKGTTTRYNVLACLSTEPQPMLTAMTNNIGQSSHTNEEQAEHNLIPTEKDTMLPSSEEIAKIVKCGHIPRSLASEKVGELERGVNADWAKDGFDRRTDLAGSVSKSTNRRRWCEWRRWAAFSPSMEKEVVA</sequence>
<dbReference type="EMBL" id="JBJUIK010000001">
    <property type="protein sequence ID" value="KAL3537933.1"/>
    <property type="molecule type" value="Genomic_DNA"/>
</dbReference>
<organism evidence="1 2">
    <name type="scientific">Cinchona calisaya</name>
    <dbReference type="NCBI Taxonomy" id="153742"/>
    <lineage>
        <taxon>Eukaryota</taxon>
        <taxon>Viridiplantae</taxon>
        <taxon>Streptophyta</taxon>
        <taxon>Embryophyta</taxon>
        <taxon>Tracheophyta</taxon>
        <taxon>Spermatophyta</taxon>
        <taxon>Magnoliopsida</taxon>
        <taxon>eudicotyledons</taxon>
        <taxon>Gunneridae</taxon>
        <taxon>Pentapetalae</taxon>
        <taxon>asterids</taxon>
        <taxon>lamiids</taxon>
        <taxon>Gentianales</taxon>
        <taxon>Rubiaceae</taxon>
        <taxon>Cinchonoideae</taxon>
        <taxon>Cinchoneae</taxon>
        <taxon>Cinchona</taxon>
    </lineage>
</organism>
<accession>A0ABD3B3T5</accession>
<keyword evidence="2" id="KW-1185">Reference proteome</keyword>
<reference evidence="1 2" key="1">
    <citation type="submission" date="2024-11" db="EMBL/GenBank/DDBJ databases">
        <title>A near-complete genome assembly of Cinchona calisaya.</title>
        <authorList>
            <person name="Lian D.C."/>
            <person name="Zhao X.W."/>
            <person name="Wei L."/>
        </authorList>
    </citation>
    <scope>NUCLEOTIDE SEQUENCE [LARGE SCALE GENOMIC DNA]</scope>
    <source>
        <tissue evidence="1">Nenye</tissue>
    </source>
</reference>
<dbReference type="AlphaFoldDB" id="A0ABD3B3T5"/>
<comment type="caution">
    <text evidence="1">The sequence shown here is derived from an EMBL/GenBank/DDBJ whole genome shotgun (WGS) entry which is preliminary data.</text>
</comment>
<dbReference type="Proteomes" id="UP001630127">
    <property type="component" value="Unassembled WGS sequence"/>
</dbReference>
<proteinExistence type="predicted"/>
<gene>
    <name evidence="1" type="ORF">ACH5RR_001299</name>
</gene>
<protein>
    <submittedName>
        <fullName evidence="1">Uncharacterized protein</fullName>
    </submittedName>
</protein>
<evidence type="ECO:0000313" key="1">
    <source>
        <dbReference type="EMBL" id="KAL3537933.1"/>
    </source>
</evidence>
<evidence type="ECO:0000313" key="2">
    <source>
        <dbReference type="Proteomes" id="UP001630127"/>
    </source>
</evidence>